<reference evidence="1" key="1">
    <citation type="submission" date="2020-06" db="EMBL/GenBank/DDBJ databases">
        <authorList>
            <person name="Li T."/>
            <person name="Hu X."/>
            <person name="Zhang T."/>
            <person name="Song X."/>
            <person name="Zhang H."/>
            <person name="Dai N."/>
            <person name="Sheng W."/>
            <person name="Hou X."/>
            <person name="Wei L."/>
        </authorList>
    </citation>
    <scope>NUCLEOTIDE SEQUENCE</scope>
    <source>
        <strain evidence="1">G02</strain>
        <tissue evidence="1">Leaf</tissue>
    </source>
</reference>
<proteinExistence type="predicted"/>
<gene>
    <name evidence="1" type="ORF">Sradi_1880800</name>
</gene>
<comment type="caution">
    <text evidence="1">The sequence shown here is derived from an EMBL/GenBank/DDBJ whole genome shotgun (WGS) entry which is preliminary data.</text>
</comment>
<evidence type="ECO:0000313" key="1">
    <source>
        <dbReference type="EMBL" id="KAL0409464.1"/>
    </source>
</evidence>
<organism evidence="1">
    <name type="scientific">Sesamum radiatum</name>
    <name type="common">Black benniseed</name>
    <dbReference type="NCBI Taxonomy" id="300843"/>
    <lineage>
        <taxon>Eukaryota</taxon>
        <taxon>Viridiplantae</taxon>
        <taxon>Streptophyta</taxon>
        <taxon>Embryophyta</taxon>
        <taxon>Tracheophyta</taxon>
        <taxon>Spermatophyta</taxon>
        <taxon>Magnoliopsida</taxon>
        <taxon>eudicotyledons</taxon>
        <taxon>Gunneridae</taxon>
        <taxon>Pentapetalae</taxon>
        <taxon>asterids</taxon>
        <taxon>lamiids</taxon>
        <taxon>Lamiales</taxon>
        <taxon>Pedaliaceae</taxon>
        <taxon>Sesamum</taxon>
    </lineage>
</organism>
<sequence>MVAFDDRLRNLTSLVQKIAVEKHQHVKACDICTLLGHATDICPTFQEPPTDHANAVGGFFGQQKRRHAPFSNTYNPEWKDHPNLSYVAQS</sequence>
<name>A0AAW2TXM1_SESRA</name>
<accession>A0AAW2TXM1</accession>
<dbReference type="EMBL" id="JACGWJ010000007">
    <property type="protein sequence ID" value="KAL0409464.1"/>
    <property type="molecule type" value="Genomic_DNA"/>
</dbReference>
<reference evidence="1" key="2">
    <citation type="journal article" date="2024" name="Plant">
        <title>Genomic evolution and insights into agronomic trait innovations of Sesamum species.</title>
        <authorList>
            <person name="Miao H."/>
            <person name="Wang L."/>
            <person name="Qu L."/>
            <person name="Liu H."/>
            <person name="Sun Y."/>
            <person name="Le M."/>
            <person name="Wang Q."/>
            <person name="Wei S."/>
            <person name="Zheng Y."/>
            <person name="Lin W."/>
            <person name="Duan Y."/>
            <person name="Cao H."/>
            <person name="Xiong S."/>
            <person name="Wang X."/>
            <person name="Wei L."/>
            <person name="Li C."/>
            <person name="Ma Q."/>
            <person name="Ju M."/>
            <person name="Zhao R."/>
            <person name="Li G."/>
            <person name="Mu C."/>
            <person name="Tian Q."/>
            <person name="Mei H."/>
            <person name="Zhang T."/>
            <person name="Gao T."/>
            <person name="Zhang H."/>
        </authorList>
    </citation>
    <scope>NUCLEOTIDE SEQUENCE</scope>
    <source>
        <strain evidence="1">G02</strain>
    </source>
</reference>
<dbReference type="AlphaFoldDB" id="A0AAW2TXM1"/>
<protein>
    <submittedName>
        <fullName evidence="1">Uncharacterized protein</fullName>
    </submittedName>
</protein>